<gene>
    <name evidence="2" type="ORF">UT39_C0003G0006</name>
</gene>
<dbReference type="AlphaFoldDB" id="A0A0G0RDK1"/>
<accession>A0A0G0RDK1</accession>
<organism evidence="2 3">
    <name type="scientific">Candidatus Woesebacteria bacterium GW2011_GWA1_39_21</name>
    <dbReference type="NCBI Taxonomy" id="1618550"/>
    <lineage>
        <taxon>Bacteria</taxon>
        <taxon>Candidatus Woeseibacteriota</taxon>
    </lineage>
</organism>
<feature type="transmembrane region" description="Helical" evidence="1">
    <location>
        <begin position="12"/>
        <end position="31"/>
    </location>
</feature>
<dbReference type="Proteomes" id="UP000034246">
    <property type="component" value="Unassembled WGS sequence"/>
</dbReference>
<proteinExistence type="predicted"/>
<evidence type="ECO:0008006" key="4">
    <source>
        <dbReference type="Google" id="ProtNLM"/>
    </source>
</evidence>
<feature type="transmembrane region" description="Helical" evidence="1">
    <location>
        <begin position="43"/>
        <end position="59"/>
    </location>
</feature>
<feature type="transmembrane region" description="Helical" evidence="1">
    <location>
        <begin position="90"/>
        <end position="110"/>
    </location>
</feature>
<dbReference type="STRING" id="1618550.UT39_C0003G0006"/>
<keyword evidence="1" id="KW-1133">Transmembrane helix</keyword>
<keyword evidence="1" id="KW-0472">Membrane</keyword>
<keyword evidence="1" id="KW-0812">Transmembrane</keyword>
<sequence length="121" mass="13840">MSSKKSDKFPYRLIFTEIALYILVALAWYIAKESLNLSIENEYLIDGIFIFGFIGMVIRKNAHHRFYWYAFSAIVLSAISDTLGATTITFYFSSLAISFLILGVLNTLLFNKNFQKANDQS</sequence>
<protein>
    <recommendedName>
        <fullName evidence="4">Integral membrane protein</fullName>
    </recommendedName>
</protein>
<evidence type="ECO:0000313" key="3">
    <source>
        <dbReference type="Proteomes" id="UP000034246"/>
    </source>
</evidence>
<evidence type="ECO:0000256" key="1">
    <source>
        <dbReference type="SAM" id="Phobius"/>
    </source>
</evidence>
<dbReference type="EMBL" id="LBWP01000003">
    <property type="protein sequence ID" value="KKR11737.1"/>
    <property type="molecule type" value="Genomic_DNA"/>
</dbReference>
<reference evidence="2 3" key="1">
    <citation type="journal article" date="2015" name="Nature">
        <title>rRNA introns, odd ribosomes, and small enigmatic genomes across a large radiation of phyla.</title>
        <authorList>
            <person name="Brown C.T."/>
            <person name="Hug L.A."/>
            <person name="Thomas B.C."/>
            <person name="Sharon I."/>
            <person name="Castelle C.J."/>
            <person name="Singh A."/>
            <person name="Wilkins M.J."/>
            <person name="Williams K.H."/>
            <person name="Banfield J.F."/>
        </authorList>
    </citation>
    <scope>NUCLEOTIDE SEQUENCE [LARGE SCALE GENOMIC DNA]</scope>
</reference>
<evidence type="ECO:0000313" key="2">
    <source>
        <dbReference type="EMBL" id="KKR11737.1"/>
    </source>
</evidence>
<feature type="transmembrane region" description="Helical" evidence="1">
    <location>
        <begin position="66"/>
        <end position="84"/>
    </location>
</feature>
<name>A0A0G0RDK1_9BACT</name>
<comment type="caution">
    <text evidence="2">The sequence shown here is derived from an EMBL/GenBank/DDBJ whole genome shotgun (WGS) entry which is preliminary data.</text>
</comment>